<dbReference type="EMBL" id="MN740585">
    <property type="protein sequence ID" value="QHU35248.1"/>
    <property type="molecule type" value="Genomic_DNA"/>
</dbReference>
<accession>A0A6C0LYY7</accession>
<sequence length="66" mass="8013">MNSSKLNNIIRKSNKDYINIKKYIKQDFNKRKLKIHIPNTKVKLKKDDDYDESEPEIKHREVEINI</sequence>
<reference evidence="1" key="1">
    <citation type="journal article" date="2020" name="Nature">
        <title>Giant virus diversity and host interactions through global metagenomics.</title>
        <authorList>
            <person name="Schulz F."/>
            <person name="Roux S."/>
            <person name="Paez-Espino D."/>
            <person name="Jungbluth S."/>
            <person name="Walsh D.A."/>
            <person name="Denef V.J."/>
            <person name="McMahon K.D."/>
            <person name="Konstantinidis K.T."/>
            <person name="Eloe-Fadrosh E.A."/>
            <person name="Kyrpides N.C."/>
            <person name="Woyke T."/>
        </authorList>
    </citation>
    <scope>NUCLEOTIDE SEQUENCE</scope>
    <source>
        <strain evidence="1">GVMAG-S-1017745-26</strain>
    </source>
</reference>
<proteinExistence type="predicted"/>
<name>A0A6C0LYY7_9ZZZZ</name>
<organism evidence="1">
    <name type="scientific">viral metagenome</name>
    <dbReference type="NCBI Taxonomy" id="1070528"/>
    <lineage>
        <taxon>unclassified sequences</taxon>
        <taxon>metagenomes</taxon>
        <taxon>organismal metagenomes</taxon>
    </lineage>
</organism>
<dbReference type="AlphaFoldDB" id="A0A6C0LYY7"/>
<protein>
    <submittedName>
        <fullName evidence="1">Uncharacterized protein</fullName>
    </submittedName>
</protein>
<evidence type="ECO:0000313" key="1">
    <source>
        <dbReference type="EMBL" id="QHU35248.1"/>
    </source>
</evidence>